<evidence type="ECO:0000313" key="1">
    <source>
        <dbReference type="EMBL" id="VDP09851.1"/>
    </source>
</evidence>
<dbReference type="WBParaSite" id="SBAD_0000661001-mRNA-1">
    <property type="protein sequence ID" value="SBAD_0000661001-mRNA-1"/>
    <property type="gene ID" value="SBAD_0000661001"/>
</dbReference>
<name>A0A183IRW6_9BILA</name>
<dbReference type="Proteomes" id="UP000270296">
    <property type="component" value="Unassembled WGS sequence"/>
</dbReference>
<accession>A0A183IRW6</accession>
<sequence length="91" mass="9873">MLSLRGPSSAEKESVAFFGDNGTLTPALQPLSNFGHDRTTIAYRRRIRVKLTEGDFLVLPLNRVPGSPPCPAVVALSPRAANACHCKQRKT</sequence>
<reference evidence="1 2" key="2">
    <citation type="submission" date="2018-11" db="EMBL/GenBank/DDBJ databases">
        <authorList>
            <consortium name="Pathogen Informatics"/>
        </authorList>
    </citation>
    <scope>NUCLEOTIDE SEQUENCE [LARGE SCALE GENOMIC DNA]</scope>
</reference>
<organism evidence="3">
    <name type="scientific">Soboliphyme baturini</name>
    <dbReference type="NCBI Taxonomy" id="241478"/>
    <lineage>
        <taxon>Eukaryota</taxon>
        <taxon>Metazoa</taxon>
        <taxon>Ecdysozoa</taxon>
        <taxon>Nematoda</taxon>
        <taxon>Enoplea</taxon>
        <taxon>Dorylaimia</taxon>
        <taxon>Dioctophymatida</taxon>
        <taxon>Dioctophymatoidea</taxon>
        <taxon>Soboliphymatidae</taxon>
        <taxon>Soboliphyme</taxon>
    </lineage>
</organism>
<keyword evidence="2" id="KW-1185">Reference proteome</keyword>
<proteinExistence type="predicted"/>
<reference evidence="3" key="1">
    <citation type="submission" date="2016-06" db="UniProtKB">
        <authorList>
            <consortium name="WormBaseParasite"/>
        </authorList>
    </citation>
    <scope>IDENTIFICATION</scope>
</reference>
<evidence type="ECO:0000313" key="3">
    <source>
        <dbReference type="WBParaSite" id="SBAD_0000661001-mRNA-1"/>
    </source>
</evidence>
<dbReference type="AlphaFoldDB" id="A0A183IRW6"/>
<gene>
    <name evidence="1" type="ORF">SBAD_LOCUS6363</name>
</gene>
<dbReference type="EMBL" id="UZAM01009689">
    <property type="protein sequence ID" value="VDP09851.1"/>
    <property type="molecule type" value="Genomic_DNA"/>
</dbReference>
<protein>
    <submittedName>
        <fullName evidence="1 3">Uncharacterized protein</fullName>
    </submittedName>
</protein>
<evidence type="ECO:0000313" key="2">
    <source>
        <dbReference type="Proteomes" id="UP000270296"/>
    </source>
</evidence>